<sequence>MAQEEYQTMSLCISFLFILVLIPLGFFYWYSNSYTCTGTGLKEDDRRRYAQVLNEMMSFQDFLKVQNLQHRADQENPMLKRESCERKRLRFGGNKATCGINAPVCFVLYMKGIRNCTRLFKRF</sequence>
<dbReference type="Proteomes" id="UP001295684">
    <property type="component" value="Unassembled WGS sequence"/>
</dbReference>
<dbReference type="EMBL" id="CAMPGE010004813">
    <property type="protein sequence ID" value="CAI2363664.1"/>
    <property type="molecule type" value="Genomic_DNA"/>
</dbReference>
<comment type="caution">
    <text evidence="2">The sequence shown here is derived from an EMBL/GenBank/DDBJ whole genome shotgun (WGS) entry which is preliminary data.</text>
</comment>
<dbReference type="AlphaFoldDB" id="A0AAD1UDZ8"/>
<accession>A0AAD1UDZ8</accession>
<keyword evidence="3" id="KW-1185">Reference proteome</keyword>
<evidence type="ECO:0000313" key="3">
    <source>
        <dbReference type="Proteomes" id="UP001295684"/>
    </source>
</evidence>
<keyword evidence="1" id="KW-0812">Transmembrane</keyword>
<gene>
    <name evidence="2" type="ORF">ECRASSUSDP1_LOCUS5000</name>
</gene>
<proteinExistence type="predicted"/>
<keyword evidence="1" id="KW-1133">Transmembrane helix</keyword>
<reference evidence="2" key="1">
    <citation type="submission" date="2023-07" db="EMBL/GenBank/DDBJ databases">
        <authorList>
            <consortium name="AG Swart"/>
            <person name="Singh M."/>
            <person name="Singh A."/>
            <person name="Seah K."/>
            <person name="Emmerich C."/>
        </authorList>
    </citation>
    <scope>NUCLEOTIDE SEQUENCE</scope>
    <source>
        <strain evidence="2">DP1</strain>
    </source>
</reference>
<evidence type="ECO:0000256" key="1">
    <source>
        <dbReference type="SAM" id="Phobius"/>
    </source>
</evidence>
<keyword evidence="1" id="KW-0472">Membrane</keyword>
<evidence type="ECO:0000313" key="2">
    <source>
        <dbReference type="EMBL" id="CAI2363664.1"/>
    </source>
</evidence>
<organism evidence="2 3">
    <name type="scientific">Euplotes crassus</name>
    <dbReference type="NCBI Taxonomy" id="5936"/>
    <lineage>
        <taxon>Eukaryota</taxon>
        <taxon>Sar</taxon>
        <taxon>Alveolata</taxon>
        <taxon>Ciliophora</taxon>
        <taxon>Intramacronucleata</taxon>
        <taxon>Spirotrichea</taxon>
        <taxon>Hypotrichia</taxon>
        <taxon>Euplotida</taxon>
        <taxon>Euplotidae</taxon>
        <taxon>Moneuplotes</taxon>
    </lineage>
</organism>
<feature type="transmembrane region" description="Helical" evidence="1">
    <location>
        <begin position="12"/>
        <end position="30"/>
    </location>
</feature>
<name>A0AAD1UDZ8_EUPCR</name>
<protein>
    <submittedName>
        <fullName evidence="2">Uncharacterized protein</fullName>
    </submittedName>
</protein>